<organism evidence="4 5">
    <name type="scientific">Aquiflexum balticum DSM 16537</name>
    <dbReference type="NCBI Taxonomy" id="758820"/>
    <lineage>
        <taxon>Bacteria</taxon>
        <taxon>Pseudomonadati</taxon>
        <taxon>Bacteroidota</taxon>
        <taxon>Cytophagia</taxon>
        <taxon>Cytophagales</taxon>
        <taxon>Cyclobacteriaceae</taxon>
        <taxon>Aquiflexum</taxon>
    </lineage>
</organism>
<evidence type="ECO:0000256" key="2">
    <source>
        <dbReference type="ARBA" id="ARBA00023219"/>
    </source>
</evidence>
<evidence type="ECO:0000256" key="1">
    <source>
        <dbReference type="ARBA" id="ARBA00022612"/>
    </source>
</evidence>
<dbReference type="PANTHER" id="PTHR41328:SF2">
    <property type="entry name" value="TERMINASE SMALL SUBUNIT"/>
    <property type="match status" value="1"/>
</dbReference>
<keyword evidence="1" id="KW-1188">Viral release from host cell</keyword>
<evidence type="ECO:0000256" key="3">
    <source>
        <dbReference type="SAM" id="Phobius"/>
    </source>
</evidence>
<proteinExistence type="predicted"/>
<dbReference type="STRING" id="758820.SAMN00777080_5089"/>
<feature type="transmembrane region" description="Helical" evidence="3">
    <location>
        <begin position="33"/>
        <end position="55"/>
    </location>
</feature>
<keyword evidence="2" id="KW-0231">Viral genome packaging</keyword>
<reference evidence="5" key="1">
    <citation type="submission" date="2017-04" db="EMBL/GenBank/DDBJ databases">
        <authorList>
            <person name="Varghese N."/>
            <person name="Submissions S."/>
        </authorList>
    </citation>
    <scope>NUCLEOTIDE SEQUENCE [LARGE SCALE GENOMIC DNA]</scope>
    <source>
        <strain evidence="5">DSM 16537</strain>
    </source>
</reference>
<accession>A0A1W2HBZ3</accession>
<protein>
    <submittedName>
        <fullName evidence="4">Phage terminase, small subunit</fullName>
    </submittedName>
</protein>
<gene>
    <name evidence="4" type="ORF">SAMN00777080_5089</name>
</gene>
<dbReference type="InterPro" id="IPR038713">
    <property type="entry name" value="Terminase_Gp1_N_sf"/>
</dbReference>
<dbReference type="Gene3D" id="1.10.10.1400">
    <property type="entry name" value="Terminase, small subunit, N-terminal DNA-binding domain, HTH motif"/>
    <property type="match status" value="1"/>
</dbReference>
<dbReference type="GO" id="GO:0051276">
    <property type="term" value="P:chromosome organization"/>
    <property type="evidence" value="ECO:0007669"/>
    <property type="project" value="InterPro"/>
</dbReference>
<dbReference type="EMBL" id="LT838813">
    <property type="protein sequence ID" value="SMD46400.1"/>
    <property type="molecule type" value="Genomic_DNA"/>
</dbReference>
<dbReference type="Pfam" id="PF03592">
    <property type="entry name" value="Terminase_2"/>
    <property type="match status" value="1"/>
</dbReference>
<name>A0A1W2HBZ3_9BACT</name>
<dbReference type="AlphaFoldDB" id="A0A1W2HBZ3"/>
<keyword evidence="3" id="KW-1133">Transmembrane helix</keyword>
<keyword evidence="3" id="KW-0812">Transmembrane</keyword>
<dbReference type="InterPro" id="IPR052404">
    <property type="entry name" value="SPP1-like_terminase"/>
</dbReference>
<dbReference type="InterPro" id="IPR005335">
    <property type="entry name" value="Terminase_ssu"/>
</dbReference>
<keyword evidence="3" id="KW-0472">Membrane</keyword>
<evidence type="ECO:0000313" key="5">
    <source>
        <dbReference type="Proteomes" id="UP000192333"/>
    </source>
</evidence>
<evidence type="ECO:0000313" key="4">
    <source>
        <dbReference type="EMBL" id="SMD46400.1"/>
    </source>
</evidence>
<keyword evidence="5" id="KW-1185">Reference proteome</keyword>
<dbReference type="Proteomes" id="UP000192333">
    <property type="component" value="Chromosome I"/>
</dbReference>
<dbReference type="PANTHER" id="PTHR41328">
    <property type="entry name" value="TERMINASE SMALL SUBUNIT-RELATED"/>
    <property type="match status" value="1"/>
</dbReference>
<sequence>MVLGLKFDIFFFFPPFNCYVSSILKKTNYSFNFSFFLFLIHFFLLIAIFYLIYLLKDLHDFVFSRNIILFMKKYISIKGEEFEFTDKEFQFANFYLGEARFNATEAAKLAGYSEKTARQQGSKMLTKVNIEKYIQWKASKILEDLEVNQERILKEIVAIAFSDVTELFNDDWTLKPLNEVSLEKVKALDILIKEESKFEVKTKSISINMDSKMKALAILWDFVKNQPK</sequence>